<dbReference type="AlphaFoldDB" id="A0AA39YCG4"/>
<dbReference type="EMBL" id="JAULSV010000003">
    <property type="protein sequence ID" value="KAK0648495.1"/>
    <property type="molecule type" value="Genomic_DNA"/>
</dbReference>
<dbReference type="InterPro" id="IPR052895">
    <property type="entry name" value="HetReg/Transcr_Mod"/>
</dbReference>
<evidence type="ECO:0000313" key="2">
    <source>
        <dbReference type="Proteomes" id="UP001174936"/>
    </source>
</evidence>
<organism evidence="1 2">
    <name type="scientific">Cercophora newfieldiana</name>
    <dbReference type="NCBI Taxonomy" id="92897"/>
    <lineage>
        <taxon>Eukaryota</taxon>
        <taxon>Fungi</taxon>
        <taxon>Dikarya</taxon>
        <taxon>Ascomycota</taxon>
        <taxon>Pezizomycotina</taxon>
        <taxon>Sordariomycetes</taxon>
        <taxon>Sordariomycetidae</taxon>
        <taxon>Sordariales</taxon>
        <taxon>Lasiosphaeriaceae</taxon>
        <taxon>Cercophora</taxon>
    </lineage>
</organism>
<proteinExistence type="predicted"/>
<name>A0AA39YCG4_9PEZI</name>
<dbReference type="Proteomes" id="UP001174936">
    <property type="component" value="Unassembled WGS sequence"/>
</dbReference>
<comment type="caution">
    <text evidence="1">The sequence shown here is derived from an EMBL/GenBank/DDBJ whole genome shotgun (WGS) entry which is preliminary data.</text>
</comment>
<protein>
    <submittedName>
        <fullName evidence="1">Uncharacterized protein</fullName>
    </submittedName>
</protein>
<accession>A0AA39YCG4</accession>
<dbReference type="PANTHER" id="PTHR24148:SF77">
    <property type="entry name" value="HETEROKARYON INCOMPATIBILITY DOMAIN-CONTAINING PROTEIN"/>
    <property type="match status" value="1"/>
</dbReference>
<gene>
    <name evidence="1" type="ORF">B0T16DRAFT_116237</name>
</gene>
<evidence type="ECO:0000313" key="1">
    <source>
        <dbReference type="EMBL" id="KAK0648495.1"/>
    </source>
</evidence>
<reference evidence="1" key="1">
    <citation type="submission" date="2023-06" db="EMBL/GenBank/DDBJ databases">
        <title>Genome-scale phylogeny and comparative genomics of the fungal order Sordariales.</title>
        <authorList>
            <consortium name="Lawrence Berkeley National Laboratory"/>
            <person name="Hensen N."/>
            <person name="Bonometti L."/>
            <person name="Westerberg I."/>
            <person name="Brannstrom I.O."/>
            <person name="Guillou S."/>
            <person name="Cros-Aarteil S."/>
            <person name="Calhoun S."/>
            <person name="Haridas S."/>
            <person name="Kuo A."/>
            <person name="Mondo S."/>
            <person name="Pangilinan J."/>
            <person name="Riley R."/>
            <person name="Labutti K."/>
            <person name="Andreopoulos B."/>
            <person name="Lipzen A."/>
            <person name="Chen C."/>
            <person name="Yanf M."/>
            <person name="Daum C."/>
            <person name="Ng V."/>
            <person name="Clum A."/>
            <person name="Steindorff A."/>
            <person name="Ohm R."/>
            <person name="Martin F."/>
            <person name="Silar P."/>
            <person name="Natvig D."/>
            <person name="Lalanne C."/>
            <person name="Gautier V."/>
            <person name="Ament-Velasquez S.L."/>
            <person name="Kruys A."/>
            <person name="Hutchinson M.I."/>
            <person name="Powell A.J."/>
            <person name="Barry K."/>
            <person name="Miller A.N."/>
            <person name="Grigoriev I.V."/>
            <person name="Debuchy R."/>
            <person name="Gladieux P."/>
            <person name="Thoren M.H."/>
            <person name="Johannesson H."/>
        </authorList>
    </citation>
    <scope>NUCLEOTIDE SEQUENCE</scope>
    <source>
        <strain evidence="1">SMH2532-1</strain>
    </source>
</reference>
<sequence length="242" mass="27161">MSAETLIIWGVQVGAVKRSAPQFSIDLESNINDTCGKISNEIDVYIEDQSGDRADPSTRAGQRCLDKLIEELSMVLTRGTTLRDDGIIINIKKGEDFRHLLNRHARGLTKFVRELPSWHYPAAMRLHSQLCDVVDVHQSSKGETFNTFDRQVESAIRDRCLFRTDNGLLGLGPSNTRAGDVVVILRTGQVPFLLRREEDCGREYQAGVPGRYHLVGSCYVFGVMDGEYAEKVRTEVVQFTLV</sequence>
<keyword evidence="2" id="KW-1185">Reference proteome</keyword>
<dbReference type="Pfam" id="PF26639">
    <property type="entry name" value="Het-6_barrel"/>
    <property type="match status" value="1"/>
</dbReference>
<dbReference type="PANTHER" id="PTHR24148">
    <property type="entry name" value="ANKYRIN REPEAT DOMAIN-CONTAINING PROTEIN 39 HOMOLOG-RELATED"/>
    <property type="match status" value="1"/>
</dbReference>